<dbReference type="PROSITE" id="PS50089">
    <property type="entry name" value="ZF_RING_2"/>
    <property type="match status" value="1"/>
</dbReference>
<protein>
    <recommendedName>
        <fullName evidence="5">RING-type domain-containing protein</fullName>
    </recommendedName>
</protein>
<dbReference type="SUPFAM" id="SSF57850">
    <property type="entry name" value="RING/U-box"/>
    <property type="match status" value="1"/>
</dbReference>
<organism evidence="6 7">
    <name type="scientific">Clohesyomyces aquaticus</name>
    <dbReference type="NCBI Taxonomy" id="1231657"/>
    <lineage>
        <taxon>Eukaryota</taxon>
        <taxon>Fungi</taxon>
        <taxon>Dikarya</taxon>
        <taxon>Ascomycota</taxon>
        <taxon>Pezizomycotina</taxon>
        <taxon>Dothideomycetes</taxon>
        <taxon>Pleosporomycetidae</taxon>
        <taxon>Pleosporales</taxon>
        <taxon>Lindgomycetaceae</taxon>
        <taxon>Clohesyomyces</taxon>
    </lineage>
</organism>
<dbReference type="Proteomes" id="UP000193144">
    <property type="component" value="Unassembled WGS sequence"/>
</dbReference>
<evidence type="ECO:0000256" key="3">
    <source>
        <dbReference type="ARBA" id="ARBA00022833"/>
    </source>
</evidence>
<accession>A0A1Y1ZUW8</accession>
<dbReference type="InterPro" id="IPR001841">
    <property type="entry name" value="Znf_RING"/>
</dbReference>
<dbReference type="SMART" id="SM00184">
    <property type="entry name" value="RING"/>
    <property type="match status" value="1"/>
</dbReference>
<dbReference type="EMBL" id="MCFA01000036">
    <property type="protein sequence ID" value="ORY14031.1"/>
    <property type="molecule type" value="Genomic_DNA"/>
</dbReference>
<proteinExistence type="predicted"/>
<dbReference type="PANTHER" id="PTHR45969">
    <property type="entry name" value="RING ZINC FINGER PROTEIN-RELATED"/>
    <property type="match status" value="1"/>
</dbReference>
<feature type="domain" description="RING-type" evidence="5">
    <location>
        <begin position="275"/>
        <end position="328"/>
    </location>
</feature>
<evidence type="ECO:0000256" key="2">
    <source>
        <dbReference type="ARBA" id="ARBA00022771"/>
    </source>
</evidence>
<reference evidence="6 7" key="1">
    <citation type="submission" date="2016-07" db="EMBL/GenBank/DDBJ databases">
        <title>Pervasive Adenine N6-methylation of Active Genes in Fungi.</title>
        <authorList>
            <consortium name="DOE Joint Genome Institute"/>
            <person name="Mondo S.J."/>
            <person name="Dannebaum R.O."/>
            <person name="Kuo R.C."/>
            <person name="Labutti K."/>
            <person name="Haridas S."/>
            <person name="Kuo A."/>
            <person name="Salamov A."/>
            <person name="Ahrendt S.R."/>
            <person name="Lipzen A."/>
            <person name="Sullivan W."/>
            <person name="Andreopoulos W.B."/>
            <person name="Clum A."/>
            <person name="Lindquist E."/>
            <person name="Daum C."/>
            <person name="Ramamoorthy G.K."/>
            <person name="Gryganskyi A."/>
            <person name="Culley D."/>
            <person name="Magnuson J.K."/>
            <person name="James T.Y."/>
            <person name="O'Malley M.A."/>
            <person name="Stajich J.E."/>
            <person name="Spatafora J.W."/>
            <person name="Visel A."/>
            <person name="Grigoriev I.V."/>
        </authorList>
    </citation>
    <scope>NUCLEOTIDE SEQUENCE [LARGE SCALE GENOMIC DNA]</scope>
    <source>
        <strain evidence="6 7">CBS 115471</strain>
    </source>
</reference>
<dbReference type="Gene3D" id="3.30.40.10">
    <property type="entry name" value="Zinc/RING finger domain, C3HC4 (zinc finger)"/>
    <property type="match status" value="1"/>
</dbReference>
<keyword evidence="3" id="KW-0862">Zinc</keyword>
<keyword evidence="2 4" id="KW-0863">Zinc-finger</keyword>
<dbReference type="STRING" id="1231657.A0A1Y1ZUW8"/>
<gene>
    <name evidence="6" type="ORF">BCR34DRAFT_599447</name>
</gene>
<name>A0A1Y1ZUW8_9PLEO</name>
<evidence type="ECO:0000313" key="6">
    <source>
        <dbReference type="EMBL" id="ORY14031.1"/>
    </source>
</evidence>
<evidence type="ECO:0000256" key="1">
    <source>
        <dbReference type="ARBA" id="ARBA00022723"/>
    </source>
</evidence>
<evidence type="ECO:0000313" key="7">
    <source>
        <dbReference type="Proteomes" id="UP000193144"/>
    </source>
</evidence>
<dbReference type="PANTHER" id="PTHR45969:SF69">
    <property type="entry name" value="FINGER DOMAIN PROTEIN, PUTATIVE (AFU_ORTHOLOGUE AFUA_3G12190)-RELATED"/>
    <property type="match status" value="1"/>
</dbReference>
<dbReference type="OrthoDB" id="3791828at2759"/>
<keyword evidence="7" id="KW-1185">Reference proteome</keyword>
<dbReference type="InterPro" id="IPR018957">
    <property type="entry name" value="Znf_C3HC4_RING-type"/>
</dbReference>
<comment type="caution">
    <text evidence="6">The sequence shown here is derived from an EMBL/GenBank/DDBJ whole genome shotgun (WGS) entry which is preliminary data.</text>
</comment>
<dbReference type="AlphaFoldDB" id="A0A1Y1ZUW8"/>
<dbReference type="InterPro" id="IPR013083">
    <property type="entry name" value="Znf_RING/FYVE/PHD"/>
</dbReference>
<dbReference type="Pfam" id="PF00097">
    <property type="entry name" value="zf-C3HC4"/>
    <property type="match status" value="1"/>
</dbReference>
<evidence type="ECO:0000259" key="5">
    <source>
        <dbReference type="PROSITE" id="PS50089"/>
    </source>
</evidence>
<evidence type="ECO:0000256" key="4">
    <source>
        <dbReference type="PROSITE-ProRule" id="PRU00175"/>
    </source>
</evidence>
<dbReference type="GO" id="GO:0061630">
    <property type="term" value="F:ubiquitin protein ligase activity"/>
    <property type="evidence" value="ECO:0007669"/>
    <property type="project" value="TreeGrafter"/>
</dbReference>
<dbReference type="GO" id="GO:0016567">
    <property type="term" value="P:protein ubiquitination"/>
    <property type="evidence" value="ECO:0007669"/>
    <property type="project" value="TreeGrafter"/>
</dbReference>
<keyword evidence="1" id="KW-0479">Metal-binding</keyword>
<dbReference type="GO" id="GO:0008270">
    <property type="term" value="F:zinc ion binding"/>
    <property type="evidence" value="ECO:0007669"/>
    <property type="project" value="UniProtKB-KW"/>
</dbReference>
<sequence>MPSREEDSGSRVETLDALAGRIASLGESIQSHREDIELAFLIQEASPIGEVDEERPLGPLPSLTIALRDFVKQDSVDPFSIYSVIREFQYIGMHVANSRRLSRLANNCLIPLPDGIFREAVSAMDVPFWFDLADSKPLPGSHEMSAGYLANFRFLVDHVFHRFVLGEEAIPSRFFGWAIDHWILEAACHPSTDAGGHVGELVEQWFPNRHIEQLDYRPFDSDGEGSVLDEDAAGFVDVEEWELAPEDLVLEAYGPRHSVASYVSQNAAPGVDATCRFCLGEYAEDGANCAKLNVCKHSFHYECLDTWINGDYLGGSNGTGTVTCPLCRRYICEARPLREAESHPEEEGDGSSEAFWYNIEF</sequence>